<organism evidence="1 2">
    <name type="scientific">Terfezia boudieri ATCC MYA-4762</name>
    <dbReference type="NCBI Taxonomy" id="1051890"/>
    <lineage>
        <taxon>Eukaryota</taxon>
        <taxon>Fungi</taxon>
        <taxon>Dikarya</taxon>
        <taxon>Ascomycota</taxon>
        <taxon>Pezizomycotina</taxon>
        <taxon>Pezizomycetes</taxon>
        <taxon>Pezizales</taxon>
        <taxon>Pezizaceae</taxon>
        <taxon>Terfezia</taxon>
    </lineage>
</organism>
<sequence length="169" mass="18701">MVSVRERDTSCLWSCLVDDGFGPSILIGPQGLANSHGVQPELSRPSLHIQSVSEYPLLSSRLSNHFPVSVELWICINQQVDRSISNSNIIPRCAKLWAFLAFCHQSGLHCTQPFTASPALAQIGISPRERVLPVLSAFSFDRLPSTNYTQFRPAPCSSPSSRHIHHRLA</sequence>
<accession>A0A3N4M273</accession>
<reference evidence="1 2" key="1">
    <citation type="journal article" date="2018" name="Nat. Ecol. Evol.">
        <title>Pezizomycetes genomes reveal the molecular basis of ectomycorrhizal truffle lifestyle.</title>
        <authorList>
            <person name="Murat C."/>
            <person name="Payen T."/>
            <person name="Noel B."/>
            <person name="Kuo A."/>
            <person name="Morin E."/>
            <person name="Chen J."/>
            <person name="Kohler A."/>
            <person name="Krizsan K."/>
            <person name="Balestrini R."/>
            <person name="Da Silva C."/>
            <person name="Montanini B."/>
            <person name="Hainaut M."/>
            <person name="Levati E."/>
            <person name="Barry K.W."/>
            <person name="Belfiori B."/>
            <person name="Cichocki N."/>
            <person name="Clum A."/>
            <person name="Dockter R.B."/>
            <person name="Fauchery L."/>
            <person name="Guy J."/>
            <person name="Iotti M."/>
            <person name="Le Tacon F."/>
            <person name="Lindquist E.A."/>
            <person name="Lipzen A."/>
            <person name="Malagnac F."/>
            <person name="Mello A."/>
            <person name="Molinier V."/>
            <person name="Miyauchi S."/>
            <person name="Poulain J."/>
            <person name="Riccioni C."/>
            <person name="Rubini A."/>
            <person name="Sitrit Y."/>
            <person name="Splivallo R."/>
            <person name="Traeger S."/>
            <person name="Wang M."/>
            <person name="Zifcakova L."/>
            <person name="Wipf D."/>
            <person name="Zambonelli A."/>
            <person name="Paolocci F."/>
            <person name="Nowrousian M."/>
            <person name="Ottonello S."/>
            <person name="Baldrian P."/>
            <person name="Spatafora J.W."/>
            <person name="Henrissat B."/>
            <person name="Nagy L.G."/>
            <person name="Aury J.M."/>
            <person name="Wincker P."/>
            <person name="Grigoriev I.V."/>
            <person name="Bonfante P."/>
            <person name="Martin F.M."/>
        </authorList>
    </citation>
    <scope>NUCLEOTIDE SEQUENCE [LARGE SCALE GENOMIC DNA]</scope>
    <source>
        <strain evidence="1 2">ATCC MYA-4762</strain>
    </source>
</reference>
<name>A0A3N4M273_9PEZI</name>
<dbReference type="InParanoid" id="A0A3N4M273"/>
<keyword evidence="2" id="KW-1185">Reference proteome</keyword>
<gene>
    <name evidence="1" type="ORF">L211DRAFT_260175</name>
</gene>
<protein>
    <submittedName>
        <fullName evidence="1">Uncharacterized protein</fullName>
    </submittedName>
</protein>
<dbReference type="Proteomes" id="UP000267821">
    <property type="component" value="Unassembled WGS sequence"/>
</dbReference>
<evidence type="ECO:0000313" key="2">
    <source>
        <dbReference type="Proteomes" id="UP000267821"/>
    </source>
</evidence>
<dbReference type="EMBL" id="ML121528">
    <property type="protein sequence ID" value="RPB29150.1"/>
    <property type="molecule type" value="Genomic_DNA"/>
</dbReference>
<evidence type="ECO:0000313" key="1">
    <source>
        <dbReference type="EMBL" id="RPB29150.1"/>
    </source>
</evidence>
<dbReference type="AlphaFoldDB" id="A0A3N4M273"/>
<proteinExistence type="predicted"/>